<evidence type="ECO:0000313" key="1">
    <source>
        <dbReference type="EMBL" id="KAJ4951098.1"/>
    </source>
</evidence>
<evidence type="ECO:0000313" key="2">
    <source>
        <dbReference type="Proteomes" id="UP001141806"/>
    </source>
</evidence>
<accession>A0A9Q0GR28</accession>
<name>A0A9Q0GR28_9MAGN</name>
<sequence>MRFDRFGQGEPLECNRNPIIKEASIPTRDLRILGPVSSQSSNILGDQQLDCRDFKVSCQLSPLLRSGRTLRRVDCSKVGRQMKSITEETQKWRKERTPEIDYLQRLWVSSSLTSGNSA</sequence>
<organism evidence="1 2">
    <name type="scientific">Protea cynaroides</name>
    <dbReference type="NCBI Taxonomy" id="273540"/>
    <lineage>
        <taxon>Eukaryota</taxon>
        <taxon>Viridiplantae</taxon>
        <taxon>Streptophyta</taxon>
        <taxon>Embryophyta</taxon>
        <taxon>Tracheophyta</taxon>
        <taxon>Spermatophyta</taxon>
        <taxon>Magnoliopsida</taxon>
        <taxon>Proteales</taxon>
        <taxon>Proteaceae</taxon>
        <taxon>Protea</taxon>
    </lineage>
</organism>
<proteinExistence type="predicted"/>
<dbReference type="AlphaFoldDB" id="A0A9Q0GR28"/>
<dbReference type="OrthoDB" id="10251508at2759"/>
<gene>
    <name evidence="1" type="ORF">NE237_027930</name>
</gene>
<dbReference type="EMBL" id="JAMYWD010000012">
    <property type="protein sequence ID" value="KAJ4951098.1"/>
    <property type="molecule type" value="Genomic_DNA"/>
</dbReference>
<keyword evidence="2" id="KW-1185">Reference proteome</keyword>
<comment type="caution">
    <text evidence="1">The sequence shown here is derived from an EMBL/GenBank/DDBJ whole genome shotgun (WGS) entry which is preliminary data.</text>
</comment>
<dbReference type="Proteomes" id="UP001141806">
    <property type="component" value="Unassembled WGS sequence"/>
</dbReference>
<protein>
    <submittedName>
        <fullName evidence="1">Uncharacterized protein</fullName>
    </submittedName>
</protein>
<reference evidence="1" key="1">
    <citation type="journal article" date="2023" name="Plant J.">
        <title>The genome of the king protea, Protea cynaroides.</title>
        <authorList>
            <person name="Chang J."/>
            <person name="Duong T.A."/>
            <person name="Schoeman C."/>
            <person name="Ma X."/>
            <person name="Roodt D."/>
            <person name="Barker N."/>
            <person name="Li Z."/>
            <person name="Van de Peer Y."/>
            <person name="Mizrachi E."/>
        </authorList>
    </citation>
    <scope>NUCLEOTIDE SEQUENCE</scope>
    <source>
        <tissue evidence="1">Young leaves</tissue>
    </source>
</reference>